<comment type="caution">
    <text evidence="2">The sequence shown here is derived from an EMBL/GenBank/DDBJ whole genome shotgun (WGS) entry which is preliminary data.</text>
</comment>
<evidence type="ECO:0000313" key="2">
    <source>
        <dbReference type="EMBL" id="GAB1291885.1"/>
    </source>
</evidence>
<keyword evidence="3" id="KW-1185">Reference proteome</keyword>
<feature type="compositionally biased region" description="Low complexity" evidence="1">
    <location>
        <begin position="309"/>
        <end position="323"/>
    </location>
</feature>
<dbReference type="PRINTS" id="PR01217">
    <property type="entry name" value="PRICHEXTENSN"/>
</dbReference>
<feature type="region of interest" description="Disordered" evidence="1">
    <location>
        <begin position="1"/>
        <end position="221"/>
    </location>
</feature>
<feature type="compositionally biased region" description="Low complexity" evidence="1">
    <location>
        <begin position="259"/>
        <end position="273"/>
    </location>
</feature>
<feature type="compositionally biased region" description="Low complexity" evidence="1">
    <location>
        <begin position="184"/>
        <end position="195"/>
    </location>
</feature>
<feature type="compositionally biased region" description="Polar residues" evidence="1">
    <location>
        <begin position="519"/>
        <end position="530"/>
    </location>
</feature>
<feature type="region of interest" description="Disordered" evidence="1">
    <location>
        <begin position="555"/>
        <end position="657"/>
    </location>
</feature>
<dbReference type="EMBL" id="BAAFST010000007">
    <property type="protein sequence ID" value="GAB1291885.1"/>
    <property type="molecule type" value="Genomic_DNA"/>
</dbReference>
<dbReference type="Proteomes" id="UP001623349">
    <property type="component" value="Unassembled WGS sequence"/>
</dbReference>
<sequence>MAQQFWSGSREEPGVCLGTSPLSPVKSLQHKANPLTEARQGRPVKGTGSTGRQQTCQFSPPKTTPLEMFPKVDNTLGHQEARTGATRSQRPRAPQATAASSSEQSEESWPSSSGTPSPPSTTEGQRTSSPLTLIDNEDSVVAKKKPGLTRLPQYINRFRQAQPTSREDRQPAGATPDDFWWLQPASDLSSPLAAAGEPTGRSAMTGPGPPPTAMPRTSLASVPLQKVKQSLNSWNSSLLELETLSLQSRAARLLKRSKASLSSSLSPNDASSSCPISSDGLSPCSVTFNPDSNKSSSAKEPVLGAAPGPSQAIPAPRPASSRPTLQPEEDILYQWRQRRKLEQSLQGAGDGVWVLPRKPALTTQTPASAVNPGSQETQPNCAPPWGSVARPPPPQAFYMERPPLSEPSPHIWAPGTHGVLWAAQANPWVPLGVLPTTLLTPTLGPLAALPGPPTCSSTTPAPTSAPQVSIPGPPASAPPPCASTPAPTPPLPDTPQGPTTPEPSSSVQPKTLGPKPRRASTSSHQETTGPDSAAFEGPCSQLRGALGQVVTARLFPDSLEDTPPSGAESRRVKATPSKARVPLPPSESPRGSKTESRKSQVTVAPEAGDPQPGTAPKAATLSEAQSLEFKMSAPERGAGDPLTMALPASSHAPSEDLLSQGARLLQAAEDSDGSEFQEDPVLQVLRAQRAELRRQKRRKWMPSYPSSWTTLKTPDLHLLQPGPLPDLRECG</sequence>
<dbReference type="PANTHER" id="PTHR22045">
    <property type="entry name" value="PROLINE AND SERINE-RICH PROTEIN 3"/>
    <property type="match status" value="1"/>
</dbReference>
<dbReference type="InterPro" id="IPR037646">
    <property type="entry name" value="PROSER3"/>
</dbReference>
<feature type="region of interest" description="Disordered" evidence="1">
    <location>
        <begin position="259"/>
        <end position="326"/>
    </location>
</feature>
<accession>A0ABQ0EY39</accession>
<name>A0ABQ0EY39_APOSI</name>
<feature type="region of interest" description="Disordered" evidence="1">
    <location>
        <begin position="450"/>
        <end position="540"/>
    </location>
</feature>
<evidence type="ECO:0000313" key="3">
    <source>
        <dbReference type="Proteomes" id="UP001623349"/>
    </source>
</evidence>
<feature type="region of interest" description="Disordered" evidence="1">
    <location>
        <begin position="711"/>
        <end position="731"/>
    </location>
</feature>
<organism evidence="2 3">
    <name type="scientific">Apodemus speciosus</name>
    <name type="common">Large Japanese field mouse</name>
    <dbReference type="NCBI Taxonomy" id="105296"/>
    <lineage>
        <taxon>Eukaryota</taxon>
        <taxon>Metazoa</taxon>
        <taxon>Chordata</taxon>
        <taxon>Craniata</taxon>
        <taxon>Vertebrata</taxon>
        <taxon>Euteleostomi</taxon>
        <taxon>Mammalia</taxon>
        <taxon>Eutheria</taxon>
        <taxon>Euarchontoglires</taxon>
        <taxon>Glires</taxon>
        <taxon>Rodentia</taxon>
        <taxon>Myomorpha</taxon>
        <taxon>Muroidea</taxon>
        <taxon>Muridae</taxon>
        <taxon>Murinae</taxon>
        <taxon>Apodemus</taxon>
    </lineage>
</organism>
<protein>
    <submittedName>
        <fullName evidence="2">Proline and serine-rich protein 3</fullName>
    </submittedName>
</protein>
<evidence type="ECO:0000256" key="1">
    <source>
        <dbReference type="SAM" id="MobiDB-lite"/>
    </source>
</evidence>
<feature type="region of interest" description="Disordered" evidence="1">
    <location>
        <begin position="364"/>
        <end position="402"/>
    </location>
</feature>
<proteinExistence type="predicted"/>
<feature type="compositionally biased region" description="Polar residues" evidence="1">
    <location>
        <begin position="274"/>
        <end position="298"/>
    </location>
</feature>
<feature type="compositionally biased region" description="Polar residues" evidence="1">
    <location>
        <begin position="364"/>
        <end position="380"/>
    </location>
</feature>
<feature type="compositionally biased region" description="Pro residues" evidence="1">
    <location>
        <begin position="471"/>
        <end position="501"/>
    </location>
</feature>
<feature type="compositionally biased region" description="Low complexity" evidence="1">
    <location>
        <begin position="93"/>
        <end position="124"/>
    </location>
</feature>
<feature type="compositionally biased region" description="Polar residues" evidence="1">
    <location>
        <begin position="50"/>
        <end position="61"/>
    </location>
</feature>
<reference evidence="2 3" key="1">
    <citation type="submission" date="2024-08" db="EMBL/GenBank/DDBJ databases">
        <title>The draft genome of Apodemus speciosus.</title>
        <authorList>
            <person name="Nabeshima K."/>
            <person name="Suzuki S."/>
            <person name="Onuma M."/>
        </authorList>
    </citation>
    <scope>NUCLEOTIDE SEQUENCE [LARGE SCALE GENOMIC DNA]</scope>
    <source>
        <strain evidence="2">IB14-021</strain>
    </source>
</reference>
<gene>
    <name evidence="2" type="ORF">APTSU1_000711500</name>
</gene>
<feature type="compositionally biased region" description="Low complexity" evidence="1">
    <location>
        <begin position="450"/>
        <end position="466"/>
    </location>
</feature>
<dbReference type="PANTHER" id="PTHR22045:SF6">
    <property type="entry name" value="PROLINE AND SERINE-RICH PROTEIN 3"/>
    <property type="match status" value="1"/>
</dbReference>